<accession>A0A382BWI6</accession>
<proteinExistence type="predicted"/>
<evidence type="ECO:0000313" key="1">
    <source>
        <dbReference type="EMBL" id="SVB17423.1"/>
    </source>
</evidence>
<gene>
    <name evidence="1" type="ORF">METZ01_LOCUS170277</name>
</gene>
<name>A0A382BWI6_9ZZZZ</name>
<sequence length="49" mass="5453">MNHRIVLIGAGSATFGLGTIGDILKNNFGDTNFQYHEVPWYPDSPEPDF</sequence>
<dbReference type="EMBL" id="UINC01031416">
    <property type="protein sequence ID" value="SVB17423.1"/>
    <property type="molecule type" value="Genomic_DNA"/>
</dbReference>
<protein>
    <recommendedName>
        <fullName evidence="2">Alpha-glucosidase</fullName>
    </recommendedName>
</protein>
<dbReference type="AlphaFoldDB" id="A0A382BWI6"/>
<organism evidence="1">
    <name type="scientific">marine metagenome</name>
    <dbReference type="NCBI Taxonomy" id="408172"/>
    <lineage>
        <taxon>unclassified sequences</taxon>
        <taxon>metagenomes</taxon>
        <taxon>ecological metagenomes</taxon>
    </lineage>
</organism>
<reference evidence="1" key="1">
    <citation type="submission" date="2018-05" db="EMBL/GenBank/DDBJ databases">
        <authorList>
            <person name="Lanie J.A."/>
            <person name="Ng W.-L."/>
            <person name="Kazmierczak K.M."/>
            <person name="Andrzejewski T.M."/>
            <person name="Davidsen T.M."/>
            <person name="Wayne K.J."/>
            <person name="Tettelin H."/>
            <person name="Glass J.I."/>
            <person name="Rusch D."/>
            <person name="Podicherti R."/>
            <person name="Tsui H.-C.T."/>
            <person name="Winkler M.E."/>
        </authorList>
    </citation>
    <scope>NUCLEOTIDE SEQUENCE</scope>
</reference>
<evidence type="ECO:0008006" key="2">
    <source>
        <dbReference type="Google" id="ProtNLM"/>
    </source>
</evidence>